<gene>
    <name evidence="7" type="primary">ampG</name>
    <name evidence="7" type="ORF">GKIL_1529</name>
</gene>
<keyword evidence="5 6" id="KW-0472">Membrane</keyword>
<dbReference type="GO" id="GO:0016020">
    <property type="term" value="C:membrane"/>
    <property type="evidence" value="ECO:0007669"/>
    <property type="project" value="UniProtKB-SubCell"/>
</dbReference>
<feature type="transmembrane region" description="Helical" evidence="6">
    <location>
        <begin position="323"/>
        <end position="343"/>
    </location>
</feature>
<dbReference type="CDD" id="cd17486">
    <property type="entry name" value="MFS_AmpG_like"/>
    <property type="match status" value="1"/>
</dbReference>
<evidence type="ECO:0000256" key="5">
    <source>
        <dbReference type="ARBA" id="ARBA00023136"/>
    </source>
</evidence>
<evidence type="ECO:0000256" key="3">
    <source>
        <dbReference type="ARBA" id="ARBA00022692"/>
    </source>
</evidence>
<dbReference type="InterPro" id="IPR011701">
    <property type="entry name" value="MFS"/>
</dbReference>
<dbReference type="AlphaFoldDB" id="U5QJC6"/>
<dbReference type="KEGG" id="glj:GKIL_1529"/>
<dbReference type="Proteomes" id="UP000017396">
    <property type="component" value="Chromosome"/>
</dbReference>
<sequence>MPAVAKNRAPPTEAAGSPVLQSLAVACAALLEQTRSIRHLFTSRKLAVLFLLGFYSGLPYNLTADTLQAWLTGDGIALETVGLITLVGLPYALKFLWSPLVDRFSLPVLGRRRSWLLSMQLAMAGALATMAAFDPHRGVQAIAALALLIAIFSATQDVAYDAYKSDVLLPAELGNGAALGVLGYRLALLFTSAFAFKLAEWISWPRTYLWLAALMAVGTFATLWAPEAKKLQPPESIGDAVRLPLIEFFSRSGTGRAAAILVFIVLYKLGDTLATRMATPFLIQTGFRLGQIGDIKGGVGFFATALGLLAGGAILGRLGINRSLWVFGILQAASNFGYVLLAFAGKNALLLAAVVSVENGCAGLGTAAFVAFLISLCDPRYSATQYALLSSLMAVGGIVLGSTTGTVAQATGWPLFFALTALAAVPGLLLLPIFAPWSKPSPTVAPGRNG</sequence>
<dbReference type="HOGENOM" id="CLU_029352_1_2_3"/>
<feature type="transmembrane region" description="Helical" evidence="6">
    <location>
        <begin position="139"/>
        <end position="155"/>
    </location>
</feature>
<evidence type="ECO:0000256" key="4">
    <source>
        <dbReference type="ARBA" id="ARBA00022989"/>
    </source>
</evidence>
<dbReference type="NCBIfam" id="TIGR00901">
    <property type="entry name" value="2A0125"/>
    <property type="match status" value="1"/>
</dbReference>
<dbReference type="GO" id="GO:0022857">
    <property type="term" value="F:transmembrane transporter activity"/>
    <property type="evidence" value="ECO:0007669"/>
    <property type="project" value="InterPro"/>
</dbReference>
<dbReference type="PROSITE" id="PS51257">
    <property type="entry name" value="PROKAR_LIPOPROTEIN"/>
    <property type="match status" value="1"/>
</dbReference>
<dbReference type="PANTHER" id="PTHR12778">
    <property type="entry name" value="SOLUTE CARRIER FAMILY 33 ACETYL-COA TRANSPORTER -RELATED"/>
    <property type="match status" value="1"/>
</dbReference>
<protein>
    <submittedName>
        <fullName evidence="7">Muropeptide transporter</fullName>
    </submittedName>
</protein>
<dbReference type="Gene3D" id="1.20.1250.20">
    <property type="entry name" value="MFS general substrate transporter like domains"/>
    <property type="match status" value="2"/>
</dbReference>
<keyword evidence="8" id="KW-1185">Reference proteome</keyword>
<comment type="subcellular location">
    <subcellularLocation>
        <location evidence="1">Membrane</location>
        <topology evidence="1">Multi-pass membrane protein</topology>
    </subcellularLocation>
</comment>
<name>U5QJC6_GLOK1</name>
<feature type="transmembrane region" description="Helical" evidence="6">
    <location>
        <begin position="413"/>
        <end position="434"/>
    </location>
</feature>
<feature type="transmembrane region" description="Helical" evidence="6">
    <location>
        <begin position="75"/>
        <end position="93"/>
    </location>
</feature>
<feature type="transmembrane region" description="Helical" evidence="6">
    <location>
        <begin position="349"/>
        <end position="374"/>
    </location>
</feature>
<keyword evidence="2" id="KW-0813">Transport</keyword>
<dbReference type="OrthoDB" id="9787815at2"/>
<dbReference type="SUPFAM" id="SSF103473">
    <property type="entry name" value="MFS general substrate transporter"/>
    <property type="match status" value="1"/>
</dbReference>
<evidence type="ECO:0000256" key="6">
    <source>
        <dbReference type="SAM" id="Phobius"/>
    </source>
</evidence>
<dbReference type="STRING" id="1183438.GKIL_1529"/>
<dbReference type="eggNOG" id="COG2814">
    <property type="taxonomic scope" value="Bacteria"/>
</dbReference>
<feature type="transmembrane region" description="Helical" evidence="6">
    <location>
        <begin position="46"/>
        <end position="63"/>
    </location>
</feature>
<dbReference type="RefSeq" id="WP_023172882.1">
    <property type="nucleotide sequence ID" value="NC_022600.1"/>
</dbReference>
<evidence type="ECO:0000313" key="8">
    <source>
        <dbReference type="Proteomes" id="UP000017396"/>
    </source>
</evidence>
<feature type="transmembrane region" description="Helical" evidence="6">
    <location>
        <begin position="208"/>
        <end position="225"/>
    </location>
</feature>
<feature type="transmembrane region" description="Helical" evidence="6">
    <location>
        <begin position="298"/>
        <end position="316"/>
    </location>
</feature>
<keyword evidence="4 6" id="KW-1133">Transmembrane helix</keyword>
<organism evidence="7 8">
    <name type="scientific">Gloeobacter kilaueensis (strain ATCC BAA-2537 / CCAP 1431/1 / ULC 316 / JS1)</name>
    <dbReference type="NCBI Taxonomy" id="1183438"/>
    <lineage>
        <taxon>Bacteria</taxon>
        <taxon>Bacillati</taxon>
        <taxon>Cyanobacteriota</taxon>
        <taxon>Cyanophyceae</taxon>
        <taxon>Gloeobacterales</taxon>
        <taxon>Gloeobacteraceae</taxon>
        <taxon>Gloeobacter</taxon>
    </lineage>
</organism>
<feature type="transmembrane region" description="Helical" evidence="6">
    <location>
        <begin position="114"/>
        <end position="133"/>
    </location>
</feature>
<dbReference type="EMBL" id="CP003587">
    <property type="protein sequence ID" value="AGY57775.1"/>
    <property type="molecule type" value="Genomic_DNA"/>
</dbReference>
<accession>U5QJC6</accession>
<dbReference type="InterPro" id="IPR036259">
    <property type="entry name" value="MFS_trans_sf"/>
</dbReference>
<dbReference type="Pfam" id="PF07690">
    <property type="entry name" value="MFS_1"/>
    <property type="match status" value="1"/>
</dbReference>
<evidence type="ECO:0000256" key="2">
    <source>
        <dbReference type="ARBA" id="ARBA00022448"/>
    </source>
</evidence>
<reference evidence="7 8" key="1">
    <citation type="journal article" date="2013" name="PLoS ONE">
        <title>Cultivation and Complete Genome Sequencing of Gloeobacter kilaueensis sp. nov., from a Lava Cave in Kilauea Caldera, Hawai'i.</title>
        <authorList>
            <person name="Saw J.H."/>
            <person name="Schatz M."/>
            <person name="Brown M.V."/>
            <person name="Kunkel D.D."/>
            <person name="Foster J.S."/>
            <person name="Shick H."/>
            <person name="Christensen S."/>
            <person name="Hou S."/>
            <person name="Wan X."/>
            <person name="Donachie S.P."/>
        </authorList>
    </citation>
    <scope>NUCLEOTIDE SEQUENCE [LARGE SCALE GENOMIC DNA]</scope>
    <source>
        <strain evidence="8">JS</strain>
    </source>
</reference>
<evidence type="ECO:0000256" key="1">
    <source>
        <dbReference type="ARBA" id="ARBA00004141"/>
    </source>
</evidence>
<feature type="transmembrane region" description="Helical" evidence="6">
    <location>
        <begin position="176"/>
        <end position="196"/>
    </location>
</feature>
<dbReference type="InterPro" id="IPR004752">
    <property type="entry name" value="AmpG_permease/AT-1"/>
</dbReference>
<evidence type="ECO:0000313" key="7">
    <source>
        <dbReference type="EMBL" id="AGY57775.1"/>
    </source>
</evidence>
<dbReference type="PATRIC" id="fig|1183438.3.peg.1505"/>
<feature type="transmembrane region" description="Helical" evidence="6">
    <location>
        <begin position="386"/>
        <end position="407"/>
    </location>
</feature>
<dbReference type="PANTHER" id="PTHR12778:SF10">
    <property type="entry name" value="MAJOR FACILITATOR SUPERFAMILY DOMAIN-CONTAINING PROTEIN 3"/>
    <property type="match status" value="1"/>
</dbReference>
<proteinExistence type="predicted"/>
<keyword evidence="3 6" id="KW-0812">Transmembrane</keyword>